<keyword evidence="6" id="KW-0408">Iron</keyword>
<evidence type="ECO:0000256" key="8">
    <source>
        <dbReference type="ARBA" id="ARBA00048118"/>
    </source>
</evidence>
<evidence type="ECO:0000313" key="10">
    <source>
        <dbReference type="EMBL" id="KAI0496148.1"/>
    </source>
</evidence>
<keyword evidence="4" id="KW-0349">Heme</keyword>
<dbReference type="GO" id="GO:0020037">
    <property type="term" value="F:heme binding"/>
    <property type="evidence" value="ECO:0007669"/>
    <property type="project" value="InterPro"/>
</dbReference>
<dbReference type="OrthoDB" id="436496at2759"/>
<dbReference type="Proteomes" id="UP000829196">
    <property type="component" value="Unassembled WGS sequence"/>
</dbReference>
<keyword evidence="9" id="KW-1133">Transmembrane helix</keyword>
<evidence type="ECO:0000256" key="5">
    <source>
        <dbReference type="ARBA" id="ARBA00022723"/>
    </source>
</evidence>
<comment type="caution">
    <text evidence="10">The sequence shown here is derived from an EMBL/GenBank/DDBJ whole genome shotgun (WGS) entry which is preliminary data.</text>
</comment>
<dbReference type="InterPro" id="IPR012292">
    <property type="entry name" value="Globin/Proto"/>
</dbReference>
<keyword evidence="7" id="KW-0539">Nucleus</keyword>
<keyword evidence="3" id="KW-0963">Cytoplasm</keyword>
<dbReference type="PANTHER" id="PTHR22924:SF98">
    <property type="entry name" value="NON-SYMBIOTIC HEMOGLOBIN 3"/>
    <property type="match status" value="1"/>
</dbReference>
<evidence type="ECO:0000256" key="2">
    <source>
        <dbReference type="ARBA" id="ARBA00004496"/>
    </source>
</evidence>
<evidence type="ECO:0000256" key="4">
    <source>
        <dbReference type="ARBA" id="ARBA00022617"/>
    </source>
</evidence>
<proteinExistence type="predicted"/>
<name>A0A8T3AJ73_DENNO</name>
<dbReference type="PANTHER" id="PTHR22924">
    <property type="entry name" value="LEGHEMOGLOBIN-RELATED"/>
    <property type="match status" value="1"/>
</dbReference>
<gene>
    <name evidence="10" type="ORF">KFK09_022455</name>
</gene>
<evidence type="ECO:0000256" key="7">
    <source>
        <dbReference type="ARBA" id="ARBA00023242"/>
    </source>
</evidence>
<dbReference type="SMR" id="A0A8T3AJ73"/>
<dbReference type="GO" id="GO:0046872">
    <property type="term" value="F:metal ion binding"/>
    <property type="evidence" value="ECO:0007669"/>
    <property type="project" value="UniProtKB-KW"/>
</dbReference>
<evidence type="ECO:0000256" key="6">
    <source>
        <dbReference type="ARBA" id="ARBA00023004"/>
    </source>
</evidence>
<protein>
    <submittedName>
        <fullName evidence="10">Uncharacterized protein</fullName>
    </submittedName>
</protein>
<comment type="subcellular location">
    <subcellularLocation>
        <location evidence="2">Cytoplasm</location>
    </subcellularLocation>
    <subcellularLocation>
        <location evidence="1">Nucleus</location>
    </subcellularLocation>
</comment>
<dbReference type="AlphaFoldDB" id="A0A8T3AJ73"/>
<evidence type="ECO:0000256" key="1">
    <source>
        <dbReference type="ARBA" id="ARBA00004123"/>
    </source>
</evidence>
<feature type="transmembrane region" description="Helical" evidence="9">
    <location>
        <begin position="58"/>
        <end position="79"/>
    </location>
</feature>
<evidence type="ECO:0000256" key="9">
    <source>
        <dbReference type="SAM" id="Phobius"/>
    </source>
</evidence>
<dbReference type="EMBL" id="JAGYWB010000016">
    <property type="protein sequence ID" value="KAI0496148.1"/>
    <property type="molecule type" value="Genomic_DNA"/>
</dbReference>
<keyword evidence="9" id="KW-0472">Membrane</keyword>
<keyword evidence="9" id="KW-0812">Transmembrane</keyword>
<dbReference type="GO" id="GO:0005737">
    <property type="term" value="C:cytoplasm"/>
    <property type="evidence" value="ECO:0007669"/>
    <property type="project" value="UniProtKB-SubCell"/>
</dbReference>
<dbReference type="GO" id="GO:0005634">
    <property type="term" value="C:nucleus"/>
    <property type="evidence" value="ECO:0007669"/>
    <property type="project" value="UniProtKB-SubCell"/>
</dbReference>
<dbReference type="GO" id="GO:0019825">
    <property type="term" value="F:oxygen binding"/>
    <property type="evidence" value="ECO:0007669"/>
    <property type="project" value="InterPro"/>
</dbReference>
<keyword evidence="11" id="KW-1185">Reference proteome</keyword>
<keyword evidence="5" id="KW-0479">Metal-binding</keyword>
<reference evidence="10" key="1">
    <citation type="journal article" date="2022" name="Front. Genet.">
        <title>Chromosome-Scale Assembly of the Dendrobium nobile Genome Provides Insights Into the Molecular Mechanism of the Biosynthesis of the Medicinal Active Ingredient of Dendrobium.</title>
        <authorList>
            <person name="Xu Q."/>
            <person name="Niu S.-C."/>
            <person name="Li K.-L."/>
            <person name="Zheng P.-J."/>
            <person name="Zhang X.-J."/>
            <person name="Jia Y."/>
            <person name="Liu Y."/>
            <person name="Niu Y.-X."/>
            <person name="Yu L.-H."/>
            <person name="Chen D.-F."/>
            <person name="Zhang G.-Q."/>
        </authorList>
    </citation>
    <scope>NUCLEOTIDE SEQUENCE</scope>
    <source>
        <tissue evidence="10">Leaf</tissue>
    </source>
</reference>
<sequence>MNGPGFIITCEAAAQLRTTGKVTVREITLKKISTKHDKYGVLDEHFHVLPPWIQSPNYNILLLVCVVLYLCLQLTRFALLEMIKEGVLDMLNAEMKIAAINEEMNSFP</sequence>
<dbReference type="InterPro" id="IPR001032">
    <property type="entry name" value="Leghaemoglobin-like"/>
</dbReference>
<comment type="catalytic activity">
    <reaction evidence="8">
        <text>Fe(III)-heme b-[protein] + nitric oxide + H2O = Fe(II)-heme b-[protein] + nitrite + 2 H(+)</text>
        <dbReference type="Rhea" id="RHEA:77711"/>
        <dbReference type="Rhea" id="RHEA-COMP:18975"/>
        <dbReference type="Rhea" id="RHEA-COMP:18976"/>
        <dbReference type="ChEBI" id="CHEBI:15377"/>
        <dbReference type="ChEBI" id="CHEBI:15378"/>
        <dbReference type="ChEBI" id="CHEBI:16301"/>
        <dbReference type="ChEBI" id="CHEBI:16480"/>
        <dbReference type="ChEBI" id="CHEBI:55376"/>
        <dbReference type="ChEBI" id="CHEBI:60344"/>
    </reaction>
    <physiologicalReaction direction="right-to-left" evidence="8">
        <dbReference type="Rhea" id="RHEA:77713"/>
    </physiologicalReaction>
</comment>
<organism evidence="10 11">
    <name type="scientific">Dendrobium nobile</name>
    <name type="common">Orchid</name>
    <dbReference type="NCBI Taxonomy" id="94219"/>
    <lineage>
        <taxon>Eukaryota</taxon>
        <taxon>Viridiplantae</taxon>
        <taxon>Streptophyta</taxon>
        <taxon>Embryophyta</taxon>
        <taxon>Tracheophyta</taxon>
        <taxon>Spermatophyta</taxon>
        <taxon>Magnoliopsida</taxon>
        <taxon>Liliopsida</taxon>
        <taxon>Asparagales</taxon>
        <taxon>Orchidaceae</taxon>
        <taxon>Epidendroideae</taxon>
        <taxon>Malaxideae</taxon>
        <taxon>Dendrobiinae</taxon>
        <taxon>Dendrobium</taxon>
    </lineage>
</organism>
<dbReference type="Gene3D" id="1.10.490.10">
    <property type="entry name" value="Globins"/>
    <property type="match status" value="1"/>
</dbReference>
<accession>A0A8T3AJ73</accession>
<evidence type="ECO:0000313" key="11">
    <source>
        <dbReference type="Proteomes" id="UP000829196"/>
    </source>
</evidence>
<evidence type="ECO:0000256" key="3">
    <source>
        <dbReference type="ARBA" id="ARBA00022490"/>
    </source>
</evidence>